<gene>
    <name evidence="3" type="ORF">BDP27DRAFT_1463390</name>
</gene>
<dbReference type="AlphaFoldDB" id="A0A9P5PP35"/>
<evidence type="ECO:0000256" key="2">
    <source>
        <dbReference type="SAM" id="MobiDB-lite"/>
    </source>
</evidence>
<accession>A0A9P5PP35</accession>
<reference evidence="3" key="1">
    <citation type="submission" date="2020-11" db="EMBL/GenBank/DDBJ databases">
        <authorList>
            <consortium name="DOE Joint Genome Institute"/>
            <person name="Ahrendt S."/>
            <person name="Riley R."/>
            <person name="Andreopoulos W."/>
            <person name="Labutti K."/>
            <person name="Pangilinan J."/>
            <person name="Ruiz-Duenas F.J."/>
            <person name="Barrasa J.M."/>
            <person name="Sanchez-Garcia M."/>
            <person name="Camarero S."/>
            <person name="Miyauchi S."/>
            <person name="Serrano A."/>
            <person name="Linde D."/>
            <person name="Babiker R."/>
            <person name="Drula E."/>
            <person name="Ayuso-Fernandez I."/>
            <person name="Pacheco R."/>
            <person name="Padilla G."/>
            <person name="Ferreira P."/>
            <person name="Barriuso J."/>
            <person name="Kellner H."/>
            <person name="Castanera R."/>
            <person name="Alfaro M."/>
            <person name="Ramirez L."/>
            <person name="Pisabarro A.G."/>
            <person name="Kuo A."/>
            <person name="Tritt A."/>
            <person name="Lipzen A."/>
            <person name="He G."/>
            <person name="Yan M."/>
            <person name="Ng V."/>
            <person name="Cullen D."/>
            <person name="Martin F."/>
            <person name="Rosso M.-N."/>
            <person name="Henrissat B."/>
            <person name="Hibbett D."/>
            <person name="Martinez A.T."/>
            <person name="Grigoriev I.V."/>
        </authorList>
    </citation>
    <scope>NUCLEOTIDE SEQUENCE</scope>
    <source>
        <strain evidence="3">AH 40177</strain>
    </source>
</reference>
<sequence length="219" mass="25080">MAVATEETWTCDLVPNCPLEKFSTSSKLHRTDYHSLQRSIQYAGETVLIRRLGGQDGKLECPCGEPKHARYNYQKISNMCSLRTGHPSADETKYNDWTEDTYSQRPRRIRTKSTTPAGSNSDSTTSTSPPPTSKRKSDEQPSSSRNIRPKLQSNDIIECVPNTDKLAVLKKESDRLDKKLEKKKKKEEAEIRDLESQIEDLKAEIDAKRQQINAYRFRE</sequence>
<keyword evidence="1" id="KW-0175">Coiled coil</keyword>
<organism evidence="3 4">
    <name type="scientific">Rhodocollybia butyracea</name>
    <dbReference type="NCBI Taxonomy" id="206335"/>
    <lineage>
        <taxon>Eukaryota</taxon>
        <taxon>Fungi</taxon>
        <taxon>Dikarya</taxon>
        <taxon>Basidiomycota</taxon>
        <taxon>Agaricomycotina</taxon>
        <taxon>Agaricomycetes</taxon>
        <taxon>Agaricomycetidae</taxon>
        <taxon>Agaricales</taxon>
        <taxon>Marasmiineae</taxon>
        <taxon>Omphalotaceae</taxon>
        <taxon>Rhodocollybia</taxon>
    </lineage>
</organism>
<evidence type="ECO:0000313" key="3">
    <source>
        <dbReference type="EMBL" id="KAF9065435.1"/>
    </source>
</evidence>
<keyword evidence="4" id="KW-1185">Reference proteome</keyword>
<dbReference type="OrthoDB" id="3055635at2759"/>
<dbReference type="Proteomes" id="UP000772434">
    <property type="component" value="Unassembled WGS sequence"/>
</dbReference>
<feature type="coiled-coil region" evidence="1">
    <location>
        <begin position="166"/>
        <end position="218"/>
    </location>
</feature>
<comment type="caution">
    <text evidence="3">The sequence shown here is derived from an EMBL/GenBank/DDBJ whole genome shotgun (WGS) entry which is preliminary data.</text>
</comment>
<protein>
    <submittedName>
        <fullName evidence="3">Uncharacterized protein</fullName>
    </submittedName>
</protein>
<name>A0A9P5PP35_9AGAR</name>
<feature type="compositionally biased region" description="Polar residues" evidence="2">
    <location>
        <begin position="140"/>
        <end position="155"/>
    </location>
</feature>
<dbReference type="EMBL" id="JADNRY010000104">
    <property type="protein sequence ID" value="KAF9065435.1"/>
    <property type="molecule type" value="Genomic_DNA"/>
</dbReference>
<feature type="compositionally biased region" description="Polar residues" evidence="2">
    <location>
        <begin position="112"/>
        <end position="122"/>
    </location>
</feature>
<proteinExistence type="predicted"/>
<evidence type="ECO:0000313" key="4">
    <source>
        <dbReference type="Proteomes" id="UP000772434"/>
    </source>
</evidence>
<evidence type="ECO:0000256" key="1">
    <source>
        <dbReference type="SAM" id="Coils"/>
    </source>
</evidence>
<feature type="region of interest" description="Disordered" evidence="2">
    <location>
        <begin position="84"/>
        <end position="155"/>
    </location>
</feature>